<dbReference type="PANTHER" id="PTHR28075:SF3">
    <property type="entry name" value="DUF1748-DOMAIN-CONTAINING PROTEIN"/>
    <property type="match status" value="1"/>
</dbReference>
<dbReference type="InterPro" id="IPR013726">
    <property type="entry name" value="Mitofissin"/>
</dbReference>
<name>A0A9P5YEN8_9AGAR</name>
<dbReference type="OrthoDB" id="16824at2759"/>
<protein>
    <recommendedName>
        <fullName evidence="3">DUF1748-domain-containing protein</fullName>
    </recommendedName>
</protein>
<proteinExistence type="predicted"/>
<sequence length="77" mass="8169">MVLGRLMHYAVDAVLLSTVVAGVRRSSGFSLNASAIPDPTARSAAETFLSVGETVFDMIQATAVNSTYFKKDSKGSR</sequence>
<evidence type="ECO:0000313" key="1">
    <source>
        <dbReference type="EMBL" id="KAF9466456.1"/>
    </source>
</evidence>
<evidence type="ECO:0000313" key="2">
    <source>
        <dbReference type="Proteomes" id="UP000807353"/>
    </source>
</evidence>
<gene>
    <name evidence="1" type="ORF">BDZ94DRAFT_167947</name>
</gene>
<accession>A0A9P5YEN8</accession>
<dbReference type="Pfam" id="PF08520">
    <property type="entry name" value="Mitofissin"/>
    <property type="match status" value="1"/>
</dbReference>
<organism evidence="1 2">
    <name type="scientific">Collybia nuda</name>
    <dbReference type="NCBI Taxonomy" id="64659"/>
    <lineage>
        <taxon>Eukaryota</taxon>
        <taxon>Fungi</taxon>
        <taxon>Dikarya</taxon>
        <taxon>Basidiomycota</taxon>
        <taxon>Agaricomycotina</taxon>
        <taxon>Agaricomycetes</taxon>
        <taxon>Agaricomycetidae</taxon>
        <taxon>Agaricales</taxon>
        <taxon>Tricholomatineae</taxon>
        <taxon>Clitocybaceae</taxon>
        <taxon>Collybia</taxon>
    </lineage>
</organism>
<comment type="caution">
    <text evidence="1">The sequence shown here is derived from an EMBL/GenBank/DDBJ whole genome shotgun (WGS) entry which is preliminary data.</text>
</comment>
<dbReference type="EMBL" id="MU150241">
    <property type="protein sequence ID" value="KAF9466456.1"/>
    <property type="molecule type" value="Genomic_DNA"/>
</dbReference>
<dbReference type="PANTHER" id="PTHR28075">
    <property type="entry name" value="CHROMOSOME 16, WHOLE GENOME SHOTGUN SEQUENCE"/>
    <property type="match status" value="1"/>
</dbReference>
<evidence type="ECO:0008006" key="3">
    <source>
        <dbReference type="Google" id="ProtNLM"/>
    </source>
</evidence>
<dbReference type="AlphaFoldDB" id="A0A9P5YEN8"/>
<keyword evidence="2" id="KW-1185">Reference proteome</keyword>
<dbReference type="GO" id="GO:0005737">
    <property type="term" value="C:cytoplasm"/>
    <property type="evidence" value="ECO:0007669"/>
    <property type="project" value="TreeGrafter"/>
</dbReference>
<dbReference type="Proteomes" id="UP000807353">
    <property type="component" value="Unassembled WGS sequence"/>
</dbReference>
<reference evidence="1" key="1">
    <citation type="submission" date="2020-11" db="EMBL/GenBank/DDBJ databases">
        <authorList>
            <consortium name="DOE Joint Genome Institute"/>
            <person name="Ahrendt S."/>
            <person name="Riley R."/>
            <person name="Andreopoulos W."/>
            <person name="Labutti K."/>
            <person name="Pangilinan J."/>
            <person name="Ruiz-Duenas F.J."/>
            <person name="Barrasa J.M."/>
            <person name="Sanchez-Garcia M."/>
            <person name="Camarero S."/>
            <person name="Miyauchi S."/>
            <person name="Serrano A."/>
            <person name="Linde D."/>
            <person name="Babiker R."/>
            <person name="Drula E."/>
            <person name="Ayuso-Fernandez I."/>
            <person name="Pacheco R."/>
            <person name="Padilla G."/>
            <person name="Ferreira P."/>
            <person name="Barriuso J."/>
            <person name="Kellner H."/>
            <person name="Castanera R."/>
            <person name="Alfaro M."/>
            <person name="Ramirez L."/>
            <person name="Pisabarro A.G."/>
            <person name="Kuo A."/>
            <person name="Tritt A."/>
            <person name="Lipzen A."/>
            <person name="He G."/>
            <person name="Yan M."/>
            <person name="Ng V."/>
            <person name="Cullen D."/>
            <person name="Martin F."/>
            <person name="Rosso M.-N."/>
            <person name="Henrissat B."/>
            <person name="Hibbett D."/>
            <person name="Martinez A.T."/>
            <person name="Grigoriev I.V."/>
        </authorList>
    </citation>
    <scope>NUCLEOTIDE SEQUENCE</scope>
    <source>
        <strain evidence="1">CBS 247.69</strain>
    </source>
</reference>